<feature type="region of interest" description="Disordered" evidence="1">
    <location>
        <begin position="52"/>
        <end position="79"/>
    </location>
</feature>
<name>A0A4Y9XY11_9AGAM</name>
<dbReference type="EMBL" id="SEOQ01000963">
    <property type="protein sequence ID" value="TFY55000.1"/>
    <property type="molecule type" value="Genomic_DNA"/>
</dbReference>
<accession>A0A4Y9XY11</accession>
<evidence type="ECO:0000313" key="2">
    <source>
        <dbReference type="EMBL" id="TFY55000.1"/>
    </source>
</evidence>
<dbReference type="OrthoDB" id="2884925at2759"/>
<proteinExistence type="predicted"/>
<dbReference type="AlphaFoldDB" id="A0A4Y9XY11"/>
<evidence type="ECO:0000256" key="1">
    <source>
        <dbReference type="SAM" id="MobiDB-lite"/>
    </source>
</evidence>
<protein>
    <submittedName>
        <fullName evidence="2">Uncharacterized protein</fullName>
    </submittedName>
</protein>
<organism evidence="2 3">
    <name type="scientific">Dentipellis fragilis</name>
    <dbReference type="NCBI Taxonomy" id="205917"/>
    <lineage>
        <taxon>Eukaryota</taxon>
        <taxon>Fungi</taxon>
        <taxon>Dikarya</taxon>
        <taxon>Basidiomycota</taxon>
        <taxon>Agaricomycotina</taxon>
        <taxon>Agaricomycetes</taxon>
        <taxon>Russulales</taxon>
        <taxon>Hericiaceae</taxon>
        <taxon>Dentipellis</taxon>
    </lineage>
</organism>
<evidence type="ECO:0000313" key="3">
    <source>
        <dbReference type="Proteomes" id="UP000298327"/>
    </source>
</evidence>
<gene>
    <name evidence="2" type="ORF">EVG20_g9478</name>
</gene>
<dbReference type="Proteomes" id="UP000298327">
    <property type="component" value="Unassembled WGS sequence"/>
</dbReference>
<reference evidence="2 3" key="1">
    <citation type="submission" date="2019-02" db="EMBL/GenBank/DDBJ databases">
        <title>Genome sequencing of the rare red list fungi Dentipellis fragilis.</title>
        <authorList>
            <person name="Buettner E."/>
            <person name="Kellner H."/>
        </authorList>
    </citation>
    <scope>NUCLEOTIDE SEQUENCE [LARGE SCALE GENOMIC DNA]</scope>
    <source>
        <strain evidence="2 3">DSM 105465</strain>
    </source>
</reference>
<keyword evidence="3" id="KW-1185">Reference proteome</keyword>
<sequence length="485" mass="53769">MRDVQHVTRNCGSTYLSLMDRITPAGAFGFYAGLCLLGSSCSASQRQRDSASKKYSLSSAMDSAPTAAAQPRNLTMPDETPHEGAYLNSVSAWSSFSESRTSHLTWPFATNSLATLDDARAKPDQEIKAASATASALRSRRNLLLPIAQLHPEVLTHIFFLLATDDDEIPRERAKRYVDQLQLERSIYRVLGWMRVTHVCRKWRNLALDNPALWGINVCSLWEATEERLRRAKHPPLDIHWRSDIADACFEGKDAYLQALVGALDHTRTLDLQSLNADDIKPLIPLLRRAAPLLESFACTSDLESIETGIHHGALALPEDLFGGDAPRLRRLALAEVHIPLHAPLYAGIVDLSLLSIGVPGLSSHFTRGQLLELLERMPKLELLGIRRMILQEVGGGALPSMLDVPSIEPGRRISLPHLRRLKVVDDLEPCLWFLRSTSIPPSAALLIQRRAKIMHGHDIAYHTSTATFSGLLGWTLLNIISHTT</sequence>
<dbReference type="Gene3D" id="1.20.1280.50">
    <property type="match status" value="1"/>
</dbReference>
<comment type="caution">
    <text evidence="2">The sequence shown here is derived from an EMBL/GenBank/DDBJ whole genome shotgun (WGS) entry which is preliminary data.</text>
</comment>